<dbReference type="Gene3D" id="6.10.340.10">
    <property type="match status" value="1"/>
</dbReference>
<dbReference type="InterPro" id="IPR004358">
    <property type="entry name" value="Sig_transdc_His_kin-like_C"/>
</dbReference>
<dbReference type="SUPFAM" id="SSF55874">
    <property type="entry name" value="ATPase domain of HSP90 chaperone/DNA topoisomerase II/histidine kinase"/>
    <property type="match status" value="1"/>
</dbReference>
<evidence type="ECO:0000256" key="4">
    <source>
        <dbReference type="ARBA" id="ARBA00022553"/>
    </source>
</evidence>
<sequence>MIKSSLLNSSAIRLTLSLCGVFFLSVILMFGIALYETEEDLGKGLRGSVLEMQATLVDVYRRQGFAGLKEQVNILSVGAKGGRTLLYLTDSTKNPVAGNVSRMETFVGWRDVAAPDIMLIDPPRHPPDAFVSYGTEFSEGDLIIGRSKSEIKEMRFGILESLLGGFVVSLALTFATAIVLARKNNRRLFLIEKTLARTAAGNFSDRIASAPGRHDDLARVAASINAMLDRLETTVESLRQVSVDIAHELKTPVQRLRQKLEILSQNKSLDGSAQDSVDLIIDETNGIIDIFQAMLRISQIEGGGRKSQFKKVDLLLICQKIVDIFMPVAEDKNQRLELQFDKDCDFSLVGDADLLTQMITNLVENAIHHCDEGIVINITLSGRDDHRALEISDNGPGIPANERPRVMERLYRLEKSRTTPGSGLGLSLVKAIADLHEFKISLESNEPGLRVIVQIP</sequence>
<dbReference type="InterPro" id="IPR003661">
    <property type="entry name" value="HisK_dim/P_dom"/>
</dbReference>
<evidence type="ECO:0000259" key="12">
    <source>
        <dbReference type="PROSITE" id="PS50109"/>
    </source>
</evidence>
<protein>
    <recommendedName>
        <fullName evidence="3">histidine kinase</fullName>
        <ecNumber evidence="3">2.7.13.3</ecNumber>
    </recommendedName>
</protein>
<dbReference type="PANTHER" id="PTHR45436">
    <property type="entry name" value="SENSOR HISTIDINE KINASE YKOH"/>
    <property type="match status" value="1"/>
</dbReference>
<evidence type="ECO:0000313" key="14">
    <source>
        <dbReference type="EMBL" id="MZR23175.1"/>
    </source>
</evidence>
<dbReference type="SMART" id="SM00388">
    <property type="entry name" value="HisKA"/>
    <property type="match status" value="1"/>
</dbReference>
<gene>
    <name evidence="14" type="ORF">GQF03_12635</name>
</gene>
<dbReference type="RefSeq" id="WP_161339643.1">
    <property type="nucleotide sequence ID" value="NZ_JBHSDG010000003.1"/>
</dbReference>
<evidence type="ECO:0000313" key="15">
    <source>
        <dbReference type="Proteomes" id="UP000445696"/>
    </source>
</evidence>
<dbReference type="InterPro" id="IPR036097">
    <property type="entry name" value="HisK_dim/P_sf"/>
</dbReference>
<dbReference type="EMBL" id="WTVA01000014">
    <property type="protein sequence ID" value="MZR23175.1"/>
    <property type="molecule type" value="Genomic_DNA"/>
</dbReference>
<dbReference type="PANTHER" id="PTHR45436:SF8">
    <property type="entry name" value="HISTIDINE KINASE"/>
    <property type="match status" value="1"/>
</dbReference>
<keyword evidence="6 11" id="KW-0812">Transmembrane</keyword>
<evidence type="ECO:0000256" key="2">
    <source>
        <dbReference type="ARBA" id="ARBA00004370"/>
    </source>
</evidence>
<dbReference type="InterPro" id="IPR003660">
    <property type="entry name" value="HAMP_dom"/>
</dbReference>
<dbReference type="EC" id="2.7.13.3" evidence="3"/>
<keyword evidence="10 11" id="KW-0472">Membrane</keyword>
<dbReference type="CDD" id="cd00082">
    <property type="entry name" value="HisKA"/>
    <property type="match status" value="1"/>
</dbReference>
<dbReference type="PRINTS" id="PR00344">
    <property type="entry name" value="BCTRLSENSOR"/>
</dbReference>
<dbReference type="GO" id="GO:0000155">
    <property type="term" value="F:phosphorelay sensor kinase activity"/>
    <property type="evidence" value="ECO:0007669"/>
    <property type="project" value="InterPro"/>
</dbReference>
<keyword evidence="9" id="KW-0902">Two-component regulatory system</keyword>
<feature type="domain" description="HAMP" evidence="13">
    <location>
        <begin position="182"/>
        <end position="236"/>
    </location>
</feature>
<evidence type="ECO:0000256" key="5">
    <source>
        <dbReference type="ARBA" id="ARBA00022679"/>
    </source>
</evidence>
<organism evidence="14 15">
    <name type="scientific">Sneathiella chungangensis</name>
    <dbReference type="NCBI Taxonomy" id="1418234"/>
    <lineage>
        <taxon>Bacteria</taxon>
        <taxon>Pseudomonadati</taxon>
        <taxon>Pseudomonadota</taxon>
        <taxon>Alphaproteobacteria</taxon>
        <taxon>Sneathiellales</taxon>
        <taxon>Sneathiellaceae</taxon>
        <taxon>Sneathiella</taxon>
    </lineage>
</organism>
<feature type="transmembrane region" description="Helical" evidence="11">
    <location>
        <begin position="162"/>
        <end position="181"/>
    </location>
</feature>
<evidence type="ECO:0000256" key="7">
    <source>
        <dbReference type="ARBA" id="ARBA00022777"/>
    </source>
</evidence>
<dbReference type="SMART" id="SM00387">
    <property type="entry name" value="HATPase_c"/>
    <property type="match status" value="1"/>
</dbReference>
<evidence type="ECO:0000256" key="10">
    <source>
        <dbReference type="ARBA" id="ARBA00023136"/>
    </source>
</evidence>
<dbReference type="Proteomes" id="UP000445696">
    <property type="component" value="Unassembled WGS sequence"/>
</dbReference>
<keyword evidence="8 11" id="KW-1133">Transmembrane helix</keyword>
<accession>A0A845MHM9</accession>
<dbReference type="InterPro" id="IPR036890">
    <property type="entry name" value="HATPase_C_sf"/>
</dbReference>
<keyword evidence="4" id="KW-0597">Phosphoprotein</keyword>
<dbReference type="Pfam" id="PF02518">
    <property type="entry name" value="HATPase_c"/>
    <property type="match status" value="1"/>
</dbReference>
<feature type="transmembrane region" description="Helical" evidence="11">
    <location>
        <begin position="12"/>
        <end position="35"/>
    </location>
</feature>
<evidence type="ECO:0000256" key="8">
    <source>
        <dbReference type="ARBA" id="ARBA00022989"/>
    </source>
</evidence>
<evidence type="ECO:0000256" key="6">
    <source>
        <dbReference type="ARBA" id="ARBA00022692"/>
    </source>
</evidence>
<evidence type="ECO:0000256" key="11">
    <source>
        <dbReference type="SAM" id="Phobius"/>
    </source>
</evidence>
<dbReference type="InterPro" id="IPR003594">
    <property type="entry name" value="HATPase_dom"/>
</dbReference>
<dbReference type="SUPFAM" id="SSF47384">
    <property type="entry name" value="Homodimeric domain of signal transducing histidine kinase"/>
    <property type="match status" value="1"/>
</dbReference>
<dbReference type="GO" id="GO:0005886">
    <property type="term" value="C:plasma membrane"/>
    <property type="evidence" value="ECO:0007669"/>
    <property type="project" value="TreeGrafter"/>
</dbReference>
<dbReference type="OrthoDB" id="9815202at2"/>
<reference evidence="14 15" key="1">
    <citation type="journal article" date="2014" name="Int. J. Syst. Evol. Microbiol.">
        <title>Sneathiella chungangensis sp. nov., isolated from a marine sand, and emended description of the genus Sneathiella.</title>
        <authorList>
            <person name="Siamphan C."/>
            <person name="Kim H."/>
            <person name="Lee J.S."/>
            <person name="Kim W."/>
        </authorList>
    </citation>
    <scope>NUCLEOTIDE SEQUENCE [LARGE SCALE GENOMIC DNA]</scope>
    <source>
        <strain evidence="14 15">KCTC 32476</strain>
    </source>
</reference>
<comment type="catalytic activity">
    <reaction evidence="1">
        <text>ATP + protein L-histidine = ADP + protein N-phospho-L-histidine.</text>
        <dbReference type="EC" id="2.7.13.3"/>
    </reaction>
</comment>
<dbReference type="CDD" id="cd06225">
    <property type="entry name" value="HAMP"/>
    <property type="match status" value="1"/>
</dbReference>
<dbReference type="Gene3D" id="3.30.565.10">
    <property type="entry name" value="Histidine kinase-like ATPase, C-terminal domain"/>
    <property type="match status" value="1"/>
</dbReference>
<dbReference type="AlphaFoldDB" id="A0A845MHM9"/>
<dbReference type="SMART" id="SM00304">
    <property type="entry name" value="HAMP"/>
    <property type="match status" value="1"/>
</dbReference>
<keyword evidence="7" id="KW-0418">Kinase</keyword>
<dbReference type="Pfam" id="PF00512">
    <property type="entry name" value="HisKA"/>
    <property type="match status" value="1"/>
</dbReference>
<dbReference type="PROSITE" id="PS50885">
    <property type="entry name" value="HAMP"/>
    <property type="match status" value="1"/>
</dbReference>
<evidence type="ECO:0000256" key="3">
    <source>
        <dbReference type="ARBA" id="ARBA00012438"/>
    </source>
</evidence>
<keyword evidence="15" id="KW-1185">Reference proteome</keyword>
<evidence type="ECO:0000256" key="9">
    <source>
        <dbReference type="ARBA" id="ARBA00023012"/>
    </source>
</evidence>
<evidence type="ECO:0000259" key="13">
    <source>
        <dbReference type="PROSITE" id="PS50885"/>
    </source>
</evidence>
<proteinExistence type="predicted"/>
<dbReference type="InterPro" id="IPR050428">
    <property type="entry name" value="TCS_sensor_his_kinase"/>
</dbReference>
<feature type="domain" description="Histidine kinase" evidence="12">
    <location>
        <begin position="244"/>
        <end position="456"/>
    </location>
</feature>
<comment type="subcellular location">
    <subcellularLocation>
        <location evidence="2">Membrane</location>
    </subcellularLocation>
</comment>
<dbReference type="InterPro" id="IPR005467">
    <property type="entry name" value="His_kinase_dom"/>
</dbReference>
<name>A0A845MHM9_9PROT</name>
<evidence type="ECO:0000256" key="1">
    <source>
        <dbReference type="ARBA" id="ARBA00000085"/>
    </source>
</evidence>
<keyword evidence="5" id="KW-0808">Transferase</keyword>
<dbReference type="PROSITE" id="PS50109">
    <property type="entry name" value="HIS_KIN"/>
    <property type="match status" value="1"/>
</dbReference>
<comment type="caution">
    <text evidence="14">The sequence shown here is derived from an EMBL/GenBank/DDBJ whole genome shotgun (WGS) entry which is preliminary data.</text>
</comment>
<dbReference type="Gene3D" id="1.10.287.130">
    <property type="match status" value="1"/>
</dbReference>